<dbReference type="InterPro" id="IPR006439">
    <property type="entry name" value="HAD-SF_hydro_IA"/>
</dbReference>
<dbReference type="SUPFAM" id="SSF56784">
    <property type="entry name" value="HAD-like"/>
    <property type="match status" value="1"/>
</dbReference>
<dbReference type="RefSeq" id="WP_101300216.1">
    <property type="nucleotide sequence ID" value="NZ_NXGX01000002.1"/>
</dbReference>
<evidence type="ECO:0000256" key="4">
    <source>
        <dbReference type="ARBA" id="ARBA00022842"/>
    </source>
</evidence>
<evidence type="ECO:0000313" key="5">
    <source>
        <dbReference type="EMBL" id="PKR59274.1"/>
    </source>
</evidence>
<dbReference type="AlphaFoldDB" id="A0A2N3L908"/>
<dbReference type="Gene3D" id="3.40.50.1000">
    <property type="entry name" value="HAD superfamily/HAD-like"/>
    <property type="match status" value="1"/>
</dbReference>
<organism evidence="5 6">
    <name type="scientific">Thalassospira lohafexi</name>
    <dbReference type="NCBI Taxonomy" id="744227"/>
    <lineage>
        <taxon>Bacteria</taxon>
        <taxon>Pseudomonadati</taxon>
        <taxon>Pseudomonadota</taxon>
        <taxon>Alphaproteobacteria</taxon>
        <taxon>Rhodospirillales</taxon>
        <taxon>Thalassospiraceae</taxon>
        <taxon>Thalassospira</taxon>
    </lineage>
</organism>
<evidence type="ECO:0000313" key="6">
    <source>
        <dbReference type="Proteomes" id="UP000233332"/>
    </source>
</evidence>
<dbReference type="InterPro" id="IPR023214">
    <property type="entry name" value="HAD_sf"/>
</dbReference>
<dbReference type="Proteomes" id="UP000233332">
    <property type="component" value="Unassembled WGS sequence"/>
</dbReference>
<evidence type="ECO:0000256" key="3">
    <source>
        <dbReference type="ARBA" id="ARBA00022723"/>
    </source>
</evidence>
<comment type="cofactor">
    <cofactor evidence="1">
        <name>Mg(2+)</name>
        <dbReference type="ChEBI" id="CHEBI:18420"/>
    </cofactor>
</comment>
<dbReference type="PANTHER" id="PTHR46193:SF10">
    <property type="entry name" value="6-PHOSPHOGLUCONATE PHOSPHATASE"/>
    <property type="match status" value="1"/>
</dbReference>
<dbReference type="InterPro" id="IPR036412">
    <property type="entry name" value="HAD-like_sf"/>
</dbReference>
<dbReference type="PRINTS" id="PR00413">
    <property type="entry name" value="HADHALOGNASE"/>
</dbReference>
<dbReference type="GO" id="GO:0003824">
    <property type="term" value="F:catalytic activity"/>
    <property type="evidence" value="ECO:0007669"/>
    <property type="project" value="UniProtKB-ARBA"/>
</dbReference>
<evidence type="ECO:0000256" key="2">
    <source>
        <dbReference type="ARBA" id="ARBA00006171"/>
    </source>
</evidence>
<protein>
    <submittedName>
        <fullName evidence="5">Haloacid dehalogenase</fullName>
    </submittedName>
</protein>
<dbReference type="EMBL" id="NXGX01000002">
    <property type="protein sequence ID" value="PKR59274.1"/>
    <property type="molecule type" value="Genomic_DNA"/>
</dbReference>
<keyword evidence="4" id="KW-0460">Magnesium</keyword>
<keyword evidence="6" id="KW-1185">Reference proteome</keyword>
<reference evidence="5 6" key="1">
    <citation type="submission" date="2017-09" db="EMBL/GenBank/DDBJ databases">
        <title>Biodiversity and function of Thalassospira species in the particle-attached aromatic-hydrocarbon-degrading consortia from the surface seawater of the China South Sea.</title>
        <authorList>
            <person name="Dong C."/>
            <person name="Lai Q."/>
            <person name="Shao Z."/>
        </authorList>
    </citation>
    <scope>NUCLEOTIDE SEQUENCE [LARGE SCALE GENOMIC DNA]</scope>
    <source>
        <strain evidence="5 6">139Z-12</strain>
    </source>
</reference>
<dbReference type="Gene3D" id="1.10.150.240">
    <property type="entry name" value="Putative phosphatase, domain 2"/>
    <property type="match status" value="1"/>
</dbReference>
<proteinExistence type="inferred from homology"/>
<comment type="caution">
    <text evidence="5">The sequence shown here is derived from an EMBL/GenBank/DDBJ whole genome shotgun (WGS) entry which is preliminary data.</text>
</comment>
<name>A0A2N3L908_9PROT</name>
<dbReference type="Pfam" id="PF00702">
    <property type="entry name" value="Hydrolase"/>
    <property type="match status" value="1"/>
</dbReference>
<dbReference type="InterPro" id="IPR051600">
    <property type="entry name" value="Beta-PGM-like"/>
</dbReference>
<comment type="similarity">
    <text evidence="2">Belongs to the HAD-like hydrolase superfamily. CbbY/CbbZ/Gph/YieH family.</text>
</comment>
<dbReference type="SFLD" id="SFLDG01135">
    <property type="entry name" value="C1.5.6:_HAD__Beta-PGM__Phospha"/>
    <property type="match status" value="1"/>
</dbReference>
<keyword evidence="3" id="KW-0479">Metal-binding</keyword>
<dbReference type="InterPro" id="IPR023198">
    <property type="entry name" value="PGP-like_dom2"/>
</dbReference>
<dbReference type="SFLD" id="SFLDS00003">
    <property type="entry name" value="Haloacid_Dehalogenase"/>
    <property type="match status" value="1"/>
</dbReference>
<sequence>MTKPVVRGVIFDCDGVLVDTETLACRVLTEQLCGYGCDMDMQKTHDLFIGGTLAMVPPKMKDLFGIALPEDWLSECYSRTFTAFRNDLEPYADLVPILDLLDAKGIPMAVGSNGPHDKMEVSLGKVGLKERFNGNICSAHDVANAKPHPDVYLLAAKKIGVPISECVVVDDSQSGVRAGAASGATTIGLVDITPADMLRAAGADYIASDHKELNALLDDWLTGS</sequence>
<accession>A0A2N3L908</accession>
<dbReference type="SFLD" id="SFLDG01129">
    <property type="entry name" value="C1.5:_HAD__Beta-PGM__Phosphata"/>
    <property type="match status" value="1"/>
</dbReference>
<dbReference type="PANTHER" id="PTHR46193">
    <property type="entry name" value="6-PHOSPHOGLUCONATE PHOSPHATASE"/>
    <property type="match status" value="1"/>
</dbReference>
<gene>
    <name evidence="5" type="ORF">COO92_04285</name>
</gene>
<evidence type="ECO:0000256" key="1">
    <source>
        <dbReference type="ARBA" id="ARBA00001946"/>
    </source>
</evidence>
<dbReference type="GO" id="GO:0046872">
    <property type="term" value="F:metal ion binding"/>
    <property type="evidence" value="ECO:0007669"/>
    <property type="project" value="UniProtKB-KW"/>
</dbReference>
<dbReference type="NCBIfam" id="TIGR01509">
    <property type="entry name" value="HAD-SF-IA-v3"/>
    <property type="match status" value="1"/>
</dbReference>